<keyword evidence="6" id="KW-1185">Reference proteome</keyword>
<dbReference type="OrthoDB" id="9875627at2759"/>
<dbReference type="SMART" id="SM00070">
    <property type="entry name" value="GLUCA"/>
    <property type="match status" value="1"/>
</dbReference>
<comment type="similarity">
    <text evidence="2">Belongs to the glucagon family.</text>
</comment>
<feature type="region of interest" description="Disordered" evidence="4">
    <location>
        <begin position="75"/>
        <end position="94"/>
    </location>
</feature>
<dbReference type="GO" id="GO:0031175">
    <property type="term" value="P:neuron projection development"/>
    <property type="evidence" value="ECO:0007669"/>
    <property type="project" value="TreeGrafter"/>
</dbReference>
<name>A0A6P7MBV5_BETSP</name>
<evidence type="ECO:0000313" key="6">
    <source>
        <dbReference type="Proteomes" id="UP000515150"/>
    </source>
</evidence>
<dbReference type="Pfam" id="PF00123">
    <property type="entry name" value="Hormone_2"/>
    <property type="match status" value="1"/>
</dbReference>
<evidence type="ECO:0000256" key="2">
    <source>
        <dbReference type="ARBA" id="ARBA00008369"/>
    </source>
</evidence>
<reference evidence="7" key="1">
    <citation type="submission" date="2025-08" db="UniProtKB">
        <authorList>
            <consortium name="RefSeq"/>
        </authorList>
    </citation>
    <scope>IDENTIFICATION</scope>
</reference>
<dbReference type="GO" id="GO:0005184">
    <property type="term" value="F:neuropeptide hormone activity"/>
    <property type="evidence" value="ECO:0007669"/>
    <property type="project" value="InterPro"/>
</dbReference>
<dbReference type="GeneID" id="114854356"/>
<keyword evidence="3" id="KW-0964">Secreted</keyword>
<evidence type="ECO:0000313" key="7">
    <source>
        <dbReference type="RefSeq" id="XP_029004486.1"/>
    </source>
</evidence>
<gene>
    <name evidence="7" type="primary">LOC114854356</name>
</gene>
<accession>A0A6P7MBV5</accession>
<dbReference type="InterPro" id="IPR046963">
    <property type="entry name" value="VIP/GHRH-like"/>
</dbReference>
<dbReference type="Proteomes" id="UP000515150">
    <property type="component" value="Chromosome 4"/>
</dbReference>
<evidence type="ECO:0000256" key="4">
    <source>
        <dbReference type="SAM" id="MobiDB-lite"/>
    </source>
</evidence>
<dbReference type="PRINTS" id="PR00275">
    <property type="entry name" value="GLUCAGON"/>
</dbReference>
<evidence type="ECO:0000256" key="3">
    <source>
        <dbReference type="ARBA" id="ARBA00022525"/>
    </source>
</evidence>
<dbReference type="GO" id="GO:0043204">
    <property type="term" value="C:perikaryon"/>
    <property type="evidence" value="ECO:0007669"/>
    <property type="project" value="TreeGrafter"/>
</dbReference>
<dbReference type="GO" id="GO:0043005">
    <property type="term" value="C:neuron projection"/>
    <property type="evidence" value="ECO:0007669"/>
    <property type="project" value="TreeGrafter"/>
</dbReference>
<dbReference type="InterPro" id="IPR000532">
    <property type="entry name" value="Glucagon_GIP_secretin_VIP"/>
</dbReference>
<dbReference type="InParanoid" id="A0A6P7MBV5"/>
<comment type="subcellular location">
    <subcellularLocation>
        <location evidence="1">Secreted</location>
    </subcellularLocation>
</comment>
<dbReference type="GO" id="GO:0070374">
    <property type="term" value="P:positive regulation of ERK1 and ERK2 cascade"/>
    <property type="evidence" value="ECO:0007669"/>
    <property type="project" value="TreeGrafter"/>
</dbReference>
<dbReference type="PROSITE" id="PS00260">
    <property type="entry name" value="GLUCAGON"/>
    <property type="match status" value="1"/>
</dbReference>
<dbReference type="PANTHER" id="PTHR11213">
    <property type="entry name" value="GLUCAGON-FAMILY NEUROPEPTIDE"/>
    <property type="match status" value="1"/>
</dbReference>
<dbReference type="GO" id="GO:0007218">
    <property type="term" value="P:neuropeptide signaling pathway"/>
    <property type="evidence" value="ECO:0007669"/>
    <property type="project" value="TreeGrafter"/>
</dbReference>
<dbReference type="GO" id="GO:0007189">
    <property type="term" value="P:adenylate cyclase-activating G protein-coupled receptor signaling pathway"/>
    <property type="evidence" value="ECO:0007669"/>
    <property type="project" value="TreeGrafter"/>
</dbReference>
<proteinExistence type="inferred from homology"/>
<feature type="domain" description="Glucagon / GIP / secretin / VIP family" evidence="5">
    <location>
        <begin position="94"/>
        <end position="116"/>
    </location>
</feature>
<dbReference type="AlphaFoldDB" id="A0A6P7MBV5"/>
<dbReference type="KEGG" id="bspl:114854356"/>
<dbReference type="GO" id="GO:0005576">
    <property type="term" value="C:extracellular region"/>
    <property type="evidence" value="ECO:0007669"/>
    <property type="project" value="UniProtKB-SubCell"/>
</dbReference>
<organism evidence="6 7">
    <name type="scientific">Betta splendens</name>
    <name type="common">Siamese fighting fish</name>
    <dbReference type="NCBI Taxonomy" id="158456"/>
    <lineage>
        <taxon>Eukaryota</taxon>
        <taxon>Metazoa</taxon>
        <taxon>Chordata</taxon>
        <taxon>Craniata</taxon>
        <taxon>Vertebrata</taxon>
        <taxon>Euteleostomi</taxon>
        <taxon>Actinopterygii</taxon>
        <taxon>Neopterygii</taxon>
        <taxon>Teleostei</taxon>
        <taxon>Neoteleostei</taxon>
        <taxon>Acanthomorphata</taxon>
        <taxon>Anabantaria</taxon>
        <taxon>Anabantiformes</taxon>
        <taxon>Anabantoidei</taxon>
        <taxon>Osphronemidae</taxon>
        <taxon>Betta</taxon>
    </lineage>
</organism>
<evidence type="ECO:0000256" key="1">
    <source>
        <dbReference type="ARBA" id="ARBA00004613"/>
    </source>
</evidence>
<protein>
    <submittedName>
        <fullName evidence="7">Glucagon family neuropeptides-like isoform X1</fullName>
    </submittedName>
</protein>
<dbReference type="GO" id="GO:0032880">
    <property type="term" value="P:regulation of protein localization"/>
    <property type="evidence" value="ECO:0007669"/>
    <property type="project" value="TreeGrafter"/>
</dbReference>
<dbReference type="PANTHER" id="PTHR11213:SF1">
    <property type="entry name" value="PITUITARY ADENYLATE CYCLASE-ACTIVATING POLYPEPTIDE"/>
    <property type="match status" value="1"/>
</dbReference>
<dbReference type="GO" id="GO:0016521">
    <property type="term" value="F:pituitary adenylate cyclase activating polypeptide activity"/>
    <property type="evidence" value="ECO:0007669"/>
    <property type="project" value="TreeGrafter"/>
</dbReference>
<sequence>MSNKATLALVIYGIIMHYSVNSSPVGLSFPSVRLESEVYDEDGNSLPSLDYDRDQLDVRSPPSVADDVYTLYYPPEKSAGNTLDDSSEPLSKRHSDGIFTDSYSRYRKQMAVKKYLAAVLGKSLEDISLPQILQDIDFDALPDGDEFEAFLGEWLKQFSPELPVSFGLLPEAMPSQGRLPSLPLFPFSSLTLVILHQTLKRQIFLHLIRAPVSREPHRFR</sequence>
<evidence type="ECO:0000259" key="5">
    <source>
        <dbReference type="PROSITE" id="PS00260"/>
    </source>
</evidence>
<dbReference type="RefSeq" id="XP_029004486.1">
    <property type="nucleotide sequence ID" value="XM_029148653.3"/>
</dbReference>
<dbReference type="GO" id="GO:0051428">
    <property type="term" value="F:peptide hormone receptor binding"/>
    <property type="evidence" value="ECO:0007669"/>
    <property type="project" value="TreeGrafter"/>
</dbReference>